<organism evidence="2 3">
    <name type="scientific">Rhynchospora breviuscula</name>
    <dbReference type="NCBI Taxonomy" id="2022672"/>
    <lineage>
        <taxon>Eukaryota</taxon>
        <taxon>Viridiplantae</taxon>
        <taxon>Streptophyta</taxon>
        <taxon>Embryophyta</taxon>
        <taxon>Tracheophyta</taxon>
        <taxon>Spermatophyta</taxon>
        <taxon>Magnoliopsida</taxon>
        <taxon>Liliopsida</taxon>
        <taxon>Poales</taxon>
        <taxon>Cyperaceae</taxon>
        <taxon>Cyperoideae</taxon>
        <taxon>Rhynchosporeae</taxon>
        <taxon>Rhynchospora</taxon>
    </lineage>
</organism>
<dbReference type="Pfam" id="PF00078">
    <property type="entry name" value="RVT_1"/>
    <property type="match status" value="1"/>
</dbReference>
<reference evidence="2" key="1">
    <citation type="journal article" date="2022" name="Cell">
        <title>Repeat-based holocentromeres influence genome architecture and karyotype evolution.</title>
        <authorList>
            <person name="Hofstatter P.G."/>
            <person name="Thangavel G."/>
            <person name="Lux T."/>
            <person name="Neumann P."/>
            <person name="Vondrak T."/>
            <person name="Novak P."/>
            <person name="Zhang M."/>
            <person name="Costa L."/>
            <person name="Castellani M."/>
            <person name="Scott A."/>
            <person name="Toegelov H."/>
            <person name="Fuchs J."/>
            <person name="Mata-Sucre Y."/>
            <person name="Dias Y."/>
            <person name="Vanzela A.L.L."/>
            <person name="Huettel B."/>
            <person name="Almeida C.C.S."/>
            <person name="Simkova H."/>
            <person name="Souza G."/>
            <person name="Pedrosa-Harand A."/>
            <person name="Macas J."/>
            <person name="Mayer K.F.X."/>
            <person name="Houben A."/>
            <person name="Marques A."/>
        </authorList>
    </citation>
    <scope>NUCLEOTIDE SEQUENCE</scope>
    <source>
        <strain evidence="2">RhyBre1mFocal</strain>
    </source>
</reference>
<evidence type="ECO:0000313" key="3">
    <source>
        <dbReference type="Proteomes" id="UP001151287"/>
    </source>
</evidence>
<dbReference type="EMBL" id="JAMQYH010000002">
    <property type="protein sequence ID" value="KAJ1698015.1"/>
    <property type="molecule type" value="Genomic_DNA"/>
</dbReference>
<protein>
    <recommendedName>
        <fullName evidence="1">Reverse transcriptase domain-containing protein</fullName>
    </recommendedName>
</protein>
<dbReference type="SUPFAM" id="SSF56672">
    <property type="entry name" value="DNA/RNA polymerases"/>
    <property type="match status" value="1"/>
</dbReference>
<dbReference type="Proteomes" id="UP001151287">
    <property type="component" value="Unassembled WGS sequence"/>
</dbReference>
<evidence type="ECO:0000259" key="1">
    <source>
        <dbReference type="PROSITE" id="PS50878"/>
    </source>
</evidence>
<gene>
    <name evidence="2" type="ORF">LUZ63_006527</name>
</gene>
<dbReference type="InterPro" id="IPR000477">
    <property type="entry name" value="RT_dom"/>
</dbReference>
<accession>A0A9Q0CQJ3</accession>
<dbReference type="OrthoDB" id="683846at2759"/>
<dbReference type="InterPro" id="IPR026960">
    <property type="entry name" value="RVT-Znf"/>
</dbReference>
<comment type="caution">
    <text evidence="2">The sequence shown here is derived from an EMBL/GenBank/DDBJ whole genome shotgun (WGS) entry which is preliminary data.</text>
</comment>
<proteinExistence type="predicted"/>
<dbReference type="PROSITE" id="PS50878">
    <property type="entry name" value="RT_POL"/>
    <property type="match status" value="1"/>
</dbReference>
<dbReference type="CDD" id="cd01650">
    <property type="entry name" value="RT_nLTR_like"/>
    <property type="match status" value="1"/>
</dbReference>
<keyword evidence="3" id="KW-1185">Reference proteome</keyword>
<dbReference type="AlphaFoldDB" id="A0A9Q0CQJ3"/>
<dbReference type="PANTHER" id="PTHR33116">
    <property type="entry name" value="REVERSE TRANSCRIPTASE ZINC-BINDING DOMAIN-CONTAINING PROTEIN-RELATED-RELATED"/>
    <property type="match status" value="1"/>
</dbReference>
<dbReference type="PANTHER" id="PTHR33116:SF78">
    <property type="entry name" value="OS12G0587133 PROTEIN"/>
    <property type="match status" value="1"/>
</dbReference>
<name>A0A9Q0CQJ3_9POAL</name>
<dbReference type="InterPro" id="IPR043502">
    <property type="entry name" value="DNA/RNA_pol_sf"/>
</dbReference>
<dbReference type="Pfam" id="PF13966">
    <property type="entry name" value="zf-RVT"/>
    <property type="match status" value="1"/>
</dbReference>
<feature type="domain" description="Reverse transcriptase" evidence="1">
    <location>
        <begin position="1"/>
        <end position="217"/>
    </location>
</feature>
<evidence type="ECO:0000313" key="2">
    <source>
        <dbReference type="EMBL" id="KAJ1698015.1"/>
    </source>
</evidence>
<sequence length="511" mass="58204">MVDLVSPLQTAFTKGRTIMESYMVTREVISFWHKHKIPSILYKIDFAKTFDTVSWTFLTNVLIERGFPPSWISWTLHILRSSSSAVKVNGEFSNFFSHKRGLRQGDPISPLLFIIVTDALQAFFNNASSLISVSILIPPRALQYADDTIILMEANSHSLLVVSEVLSNFANLSGLRVNNAKCLFVPFSIDESAHQHIASILRCQSKDLPITYLGLPLSIRRPKKIHFQPLIDAFQRKLDGWKSRFLSVGGRLTLVKSVLTALPLHFMQALKLPPWLIKHLEGIRRRFFWKGKDRCLGGHCLVNWSKCCLPKSNVGLGILDLGRQNQALLLKWLWKLKYEPNSTWSSTVQLLYGTTEVNDLLSCRISYGLADILQHGPFFNLSCRFSNGNALPWWNWTTTGIFSSSSAYGVLSNSGVLSMYHPFLWNMKSPPKVRIFLWLLLQDRLHTQQNLLLRGWPSATACPSCTSTFVETTDHLFLQCQFAIDVWTLVQIRFSLPSFNFTLEIGDFWLS</sequence>